<dbReference type="EMBL" id="JADFTS010000005">
    <property type="protein sequence ID" value="KAF9607143.1"/>
    <property type="molecule type" value="Genomic_DNA"/>
</dbReference>
<evidence type="ECO:0000313" key="1">
    <source>
        <dbReference type="EMBL" id="KAF9607143.1"/>
    </source>
</evidence>
<organism evidence="1 2">
    <name type="scientific">Coptis chinensis</name>
    <dbReference type="NCBI Taxonomy" id="261450"/>
    <lineage>
        <taxon>Eukaryota</taxon>
        <taxon>Viridiplantae</taxon>
        <taxon>Streptophyta</taxon>
        <taxon>Embryophyta</taxon>
        <taxon>Tracheophyta</taxon>
        <taxon>Spermatophyta</taxon>
        <taxon>Magnoliopsida</taxon>
        <taxon>Ranunculales</taxon>
        <taxon>Ranunculaceae</taxon>
        <taxon>Coptidoideae</taxon>
        <taxon>Coptis</taxon>
    </lineage>
</organism>
<proteinExistence type="predicted"/>
<sequence length="162" mass="18094">MSRSHVHCSWTWRNALKSRAIAANFIGSRIANGRNTLLWHDLWCSSVPRSTCLEHYIFLGCQENGQALMTNLRLQIPLVSKTVRYCIWSNPEEGISKLNVDGSVSDSGAGIGCTIRLRNDVIVLAFSGSSNKESVASNSLSAIKTIKMIENPPWQYLRYATY</sequence>
<accession>A0A835HZC0</accession>
<name>A0A835HZC0_9MAGN</name>
<protein>
    <submittedName>
        <fullName evidence="1">Uncharacterized protein</fullName>
    </submittedName>
</protein>
<gene>
    <name evidence="1" type="ORF">IFM89_032365</name>
</gene>
<reference evidence="1 2" key="1">
    <citation type="submission" date="2020-10" db="EMBL/GenBank/DDBJ databases">
        <title>The Coptis chinensis genome and diversification of protoberbering-type alkaloids.</title>
        <authorList>
            <person name="Wang B."/>
            <person name="Shu S."/>
            <person name="Song C."/>
            <person name="Liu Y."/>
        </authorList>
    </citation>
    <scope>NUCLEOTIDE SEQUENCE [LARGE SCALE GENOMIC DNA]</scope>
    <source>
        <strain evidence="1">HL-2020</strain>
        <tissue evidence="1">Leaf</tissue>
    </source>
</reference>
<keyword evidence="2" id="KW-1185">Reference proteome</keyword>
<dbReference type="Proteomes" id="UP000631114">
    <property type="component" value="Unassembled WGS sequence"/>
</dbReference>
<dbReference type="AlphaFoldDB" id="A0A835HZC0"/>
<evidence type="ECO:0000313" key="2">
    <source>
        <dbReference type="Proteomes" id="UP000631114"/>
    </source>
</evidence>
<comment type="caution">
    <text evidence="1">The sequence shown here is derived from an EMBL/GenBank/DDBJ whole genome shotgun (WGS) entry which is preliminary data.</text>
</comment>